<evidence type="ECO:0000313" key="6">
    <source>
        <dbReference type="Proteomes" id="UP001177003"/>
    </source>
</evidence>
<evidence type="ECO:0000256" key="3">
    <source>
        <dbReference type="ARBA" id="ARBA00023134"/>
    </source>
</evidence>
<accession>A0AA35Y9E6</accession>
<dbReference type="Pfam" id="PF00071">
    <property type="entry name" value="Ras"/>
    <property type="match status" value="1"/>
</dbReference>
<name>A0AA35Y9E6_LACSI</name>
<dbReference type="Gene3D" id="3.40.50.300">
    <property type="entry name" value="P-loop containing nucleotide triphosphate hydrolases"/>
    <property type="match status" value="1"/>
</dbReference>
<dbReference type="InterPro" id="IPR027417">
    <property type="entry name" value="P-loop_NTPase"/>
</dbReference>
<dbReference type="InterPro" id="IPR001806">
    <property type="entry name" value="Small_GTPase"/>
</dbReference>
<dbReference type="Proteomes" id="UP001177003">
    <property type="component" value="Chromosome 0"/>
</dbReference>
<keyword evidence="3" id="KW-0342">GTP-binding</keyword>
<organism evidence="5 6">
    <name type="scientific">Lactuca saligna</name>
    <name type="common">Willowleaf lettuce</name>
    <dbReference type="NCBI Taxonomy" id="75948"/>
    <lineage>
        <taxon>Eukaryota</taxon>
        <taxon>Viridiplantae</taxon>
        <taxon>Streptophyta</taxon>
        <taxon>Embryophyta</taxon>
        <taxon>Tracheophyta</taxon>
        <taxon>Spermatophyta</taxon>
        <taxon>Magnoliopsida</taxon>
        <taxon>eudicotyledons</taxon>
        <taxon>Gunneridae</taxon>
        <taxon>Pentapetalae</taxon>
        <taxon>asterids</taxon>
        <taxon>campanulids</taxon>
        <taxon>Asterales</taxon>
        <taxon>Asteraceae</taxon>
        <taxon>Cichorioideae</taxon>
        <taxon>Cichorieae</taxon>
        <taxon>Lactucinae</taxon>
        <taxon>Lactuca</taxon>
    </lineage>
</organism>
<evidence type="ECO:0000256" key="4">
    <source>
        <dbReference type="ARBA" id="ARBA00037868"/>
    </source>
</evidence>
<dbReference type="PANTHER" id="PTHR47977">
    <property type="entry name" value="RAS-RELATED PROTEIN RAB"/>
    <property type="match status" value="1"/>
</dbReference>
<evidence type="ECO:0000256" key="1">
    <source>
        <dbReference type="ARBA" id="ARBA00006270"/>
    </source>
</evidence>
<dbReference type="GO" id="GO:0005525">
    <property type="term" value="F:GTP binding"/>
    <property type="evidence" value="ECO:0007669"/>
    <property type="project" value="UniProtKB-KW"/>
</dbReference>
<dbReference type="GO" id="GO:0012505">
    <property type="term" value="C:endomembrane system"/>
    <property type="evidence" value="ECO:0007669"/>
    <property type="project" value="UniProtKB-SubCell"/>
</dbReference>
<sequence length="125" mass="13958">MLLVGNKCDLTSQKVASYEIEKAFVDEIVIPFHETSAKSSTNVEEAFMAMTVEIKNRMASQPSMNNARPLTFQIRKRGVNKKVLIVPLIENKGGISGIMEGRSLKVLCLLPTGTEKHCFQQRPHI</sequence>
<comment type="similarity">
    <text evidence="1">Belongs to the small GTPase superfamily. Rab family.</text>
</comment>
<protein>
    <submittedName>
        <fullName evidence="5">Uncharacterized protein</fullName>
    </submittedName>
</protein>
<dbReference type="PROSITE" id="PS51421">
    <property type="entry name" value="RAS"/>
    <property type="match status" value="1"/>
</dbReference>
<evidence type="ECO:0000256" key="2">
    <source>
        <dbReference type="ARBA" id="ARBA00022741"/>
    </source>
</evidence>
<comment type="subcellular location">
    <subcellularLocation>
        <location evidence="4">Endomembrane system</location>
        <topology evidence="4">Lipid-anchor</topology>
    </subcellularLocation>
</comment>
<keyword evidence="6" id="KW-1185">Reference proteome</keyword>
<reference evidence="5" key="1">
    <citation type="submission" date="2023-04" db="EMBL/GenBank/DDBJ databases">
        <authorList>
            <person name="Vijverberg K."/>
            <person name="Xiong W."/>
            <person name="Schranz E."/>
        </authorList>
    </citation>
    <scope>NUCLEOTIDE SEQUENCE</scope>
</reference>
<proteinExistence type="inferred from homology"/>
<gene>
    <name evidence="5" type="ORF">LSALG_LOCUS6264</name>
</gene>
<dbReference type="GO" id="GO:0003924">
    <property type="term" value="F:GTPase activity"/>
    <property type="evidence" value="ECO:0007669"/>
    <property type="project" value="InterPro"/>
</dbReference>
<evidence type="ECO:0000313" key="5">
    <source>
        <dbReference type="EMBL" id="CAI9265667.1"/>
    </source>
</evidence>
<dbReference type="SUPFAM" id="SSF52540">
    <property type="entry name" value="P-loop containing nucleoside triphosphate hydrolases"/>
    <property type="match status" value="1"/>
</dbReference>
<dbReference type="InterPro" id="IPR050227">
    <property type="entry name" value="Rab"/>
</dbReference>
<dbReference type="EMBL" id="OX465086">
    <property type="protein sequence ID" value="CAI9265667.1"/>
    <property type="molecule type" value="Genomic_DNA"/>
</dbReference>
<dbReference type="PROSITE" id="PS51419">
    <property type="entry name" value="RAB"/>
    <property type="match status" value="1"/>
</dbReference>
<dbReference type="AlphaFoldDB" id="A0AA35Y9E6"/>
<keyword evidence="2" id="KW-0547">Nucleotide-binding</keyword>